<name>A0ACB8TU11_9APHY</name>
<evidence type="ECO:0000313" key="2">
    <source>
        <dbReference type="Proteomes" id="UP001055072"/>
    </source>
</evidence>
<protein>
    <submittedName>
        <fullName evidence="1">Uncharacterized protein</fullName>
    </submittedName>
</protein>
<comment type="caution">
    <text evidence="1">The sequence shown here is derived from an EMBL/GenBank/DDBJ whole genome shotgun (WGS) entry which is preliminary data.</text>
</comment>
<accession>A0ACB8TU11</accession>
<dbReference type="EMBL" id="MU274930">
    <property type="protein sequence ID" value="KAI0085558.1"/>
    <property type="molecule type" value="Genomic_DNA"/>
</dbReference>
<sequence length="393" mass="43506">MSGQLPPDVPVSKDTLLLLAPVYAGALISFLLFGISVMQLCTLKVDSCIYRNADYSSVADNYSLYYTRDSWPIKITVYGVFLLDIFQSLTFAVLGYYSLVSGWGRPLALLQLNWTFSAVPLITGVVAAWVQTFYAWRIYKIGEWRYLPAFIIAIALMQCAAAISITVGIPSLPDVLALHILYRRTIVWLGGAAAADVIIAIAMLYLLFTVRRSKFERTKRVINRLIKLTVETGVITATSALLELIMFQVLPNTNMHIFFAAMLAKVYSNALMTSLNSRTISDRARADLEPGGAASQQYSQYSSYSNPPGRRTMERQDPLRSFTTTGAVTNGPPTVVHISTDREVEYNYDEDDMKSNVVLGPPSDTFPMTRMSNTTAVGSELSKSLGSPRYLAN</sequence>
<keyword evidence="2" id="KW-1185">Reference proteome</keyword>
<dbReference type="Proteomes" id="UP001055072">
    <property type="component" value="Unassembled WGS sequence"/>
</dbReference>
<organism evidence="1 2">
    <name type="scientific">Irpex rosettiformis</name>
    <dbReference type="NCBI Taxonomy" id="378272"/>
    <lineage>
        <taxon>Eukaryota</taxon>
        <taxon>Fungi</taxon>
        <taxon>Dikarya</taxon>
        <taxon>Basidiomycota</taxon>
        <taxon>Agaricomycotina</taxon>
        <taxon>Agaricomycetes</taxon>
        <taxon>Polyporales</taxon>
        <taxon>Irpicaceae</taxon>
        <taxon>Irpex</taxon>
    </lineage>
</organism>
<gene>
    <name evidence="1" type="ORF">BDY19DRAFT_441045</name>
</gene>
<proteinExistence type="predicted"/>
<reference evidence="1" key="1">
    <citation type="journal article" date="2021" name="Environ. Microbiol.">
        <title>Gene family expansions and transcriptome signatures uncover fungal adaptations to wood decay.</title>
        <authorList>
            <person name="Hage H."/>
            <person name="Miyauchi S."/>
            <person name="Viragh M."/>
            <person name="Drula E."/>
            <person name="Min B."/>
            <person name="Chaduli D."/>
            <person name="Navarro D."/>
            <person name="Favel A."/>
            <person name="Norest M."/>
            <person name="Lesage-Meessen L."/>
            <person name="Balint B."/>
            <person name="Merenyi Z."/>
            <person name="de Eugenio L."/>
            <person name="Morin E."/>
            <person name="Martinez A.T."/>
            <person name="Baldrian P."/>
            <person name="Stursova M."/>
            <person name="Martinez M.J."/>
            <person name="Novotny C."/>
            <person name="Magnuson J.K."/>
            <person name="Spatafora J.W."/>
            <person name="Maurice S."/>
            <person name="Pangilinan J."/>
            <person name="Andreopoulos W."/>
            <person name="LaButti K."/>
            <person name="Hundley H."/>
            <person name="Na H."/>
            <person name="Kuo A."/>
            <person name="Barry K."/>
            <person name="Lipzen A."/>
            <person name="Henrissat B."/>
            <person name="Riley R."/>
            <person name="Ahrendt S."/>
            <person name="Nagy L.G."/>
            <person name="Grigoriev I.V."/>
            <person name="Martin F."/>
            <person name="Rosso M.N."/>
        </authorList>
    </citation>
    <scope>NUCLEOTIDE SEQUENCE</scope>
    <source>
        <strain evidence="1">CBS 384.51</strain>
    </source>
</reference>
<evidence type="ECO:0000313" key="1">
    <source>
        <dbReference type="EMBL" id="KAI0085558.1"/>
    </source>
</evidence>